<comment type="subunit">
    <text evidence="3">Heptamer of 7 subunits arranged in a ring.</text>
</comment>
<sequence>MKFQPTAGYILVKPEDMAKKTASGIYLPDSHDEKPQQAKVLAVGPAEITDSGAKRPAPCQVGDSIIYKKWGGNEVKMGATDKDELLFIEFKDVLALVK</sequence>
<accession>A0A0G1RXH5</accession>
<dbReference type="SMART" id="SM00883">
    <property type="entry name" value="Cpn10"/>
    <property type="match status" value="1"/>
</dbReference>
<reference evidence="4 5" key="1">
    <citation type="journal article" date="2015" name="Nature">
        <title>rRNA introns, odd ribosomes, and small enigmatic genomes across a large radiation of phyla.</title>
        <authorList>
            <person name="Brown C.T."/>
            <person name="Hug L.A."/>
            <person name="Thomas B.C."/>
            <person name="Sharon I."/>
            <person name="Castelle C.J."/>
            <person name="Singh A."/>
            <person name="Wilkins M.J."/>
            <person name="Williams K.H."/>
            <person name="Banfield J.F."/>
        </authorList>
    </citation>
    <scope>NUCLEOTIDE SEQUENCE [LARGE SCALE GENOMIC DNA]</scope>
</reference>
<dbReference type="CDD" id="cd00320">
    <property type="entry name" value="cpn10"/>
    <property type="match status" value="1"/>
</dbReference>
<dbReference type="SUPFAM" id="SSF50129">
    <property type="entry name" value="GroES-like"/>
    <property type="match status" value="1"/>
</dbReference>
<comment type="function">
    <text evidence="3">Together with the chaperonin GroEL, plays an essential role in assisting protein folding. The GroEL-GroES system forms a nano-cage that allows encapsulation of the non-native substrate proteins and provides a physical environment optimized to promote and accelerate protein folding. GroES binds to the apical surface of the GroEL ring, thereby capping the opening of the GroEL channel.</text>
</comment>
<dbReference type="Proteomes" id="UP000033860">
    <property type="component" value="Unassembled WGS sequence"/>
</dbReference>
<comment type="caution">
    <text evidence="4">The sequence shown here is derived from an EMBL/GenBank/DDBJ whole genome shotgun (WGS) entry which is preliminary data.</text>
</comment>
<dbReference type="Gene3D" id="2.30.33.40">
    <property type="entry name" value="GroES chaperonin"/>
    <property type="match status" value="1"/>
</dbReference>
<gene>
    <name evidence="4" type="ORF">UX85_C0001G0030</name>
</gene>
<comment type="similarity">
    <text evidence="1 3">Belongs to the GroES chaperonin family.</text>
</comment>
<evidence type="ECO:0000313" key="4">
    <source>
        <dbReference type="EMBL" id="KKU61816.1"/>
    </source>
</evidence>
<dbReference type="GO" id="GO:0005524">
    <property type="term" value="F:ATP binding"/>
    <property type="evidence" value="ECO:0007669"/>
    <property type="project" value="InterPro"/>
</dbReference>
<dbReference type="GO" id="GO:0051087">
    <property type="term" value="F:protein-folding chaperone binding"/>
    <property type="evidence" value="ECO:0007669"/>
    <property type="project" value="TreeGrafter"/>
</dbReference>
<dbReference type="Pfam" id="PF00166">
    <property type="entry name" value="Cpn10"/>
    <property type="match status" value="1"/>
</dbReference>
<evidence type="ECO:0000256" key="1">
    <source>
        <dbReference type="ARBA" id="ARBA00006975"/>
    </source>
</evidence>
<organism evidence="4 5">
    <name type="scientific">Candidatus Beckwithbacteria bacterium GW2011_GWB1_47_15</name>
    <dbReference type="NCBI Taxonomy" id="1618371"/>
    <lineage>
        <taxon>Bacteria</taxon>
        <taxon>Candidatus Beckwithiibacteriota</taxon>
    </lineage>
</organism>
<evidence type="ECO:0000256" key="2">
    <source>
        <dbReference type="ARBA" id="ARBA00023186"/>
    </source>
</evidence>
<dbReference type="EMBL" id="LCNT01000001">
    <property type="protein sequence ID" value="KKU61816.1"/>
    <property type="molecule type" value="Genomic_DNA"/>
</dbReference>
<dbReference type="PANTHER" id="PTHR10772">
    <property type="entry name" value="10 KDA HEAT SHOCK PROTEIN"/>
    <property type="match status" value="1"/>
</dbReference>
<proteinExistence type="inferred from homology"/>
<dbReference type="PRINTS" id="PR00297">
    <property type="entry name" value="CHAPERONIN10"/>
</dbReference>
<dbReference type="GO" id="GO:0046872">
    <property type="term" value="F:metal ion binding"/>
    <property type="evidence" value="ECO:0007669"/>
    <property type="project" value="TreeGrafter"/>
</dbReference>
<protein>
    <recommendedName>
        <fullName evidence="3">10 kDa chaperonin</fullName>
    </recommendedName>
</protein>
<dbReference type="InterPro" id="IPR020818">
    <property type="entry name" value="Chaperonin_GroES"/>
</dbReference>
<evidence type="ECO:0000256" key="3">
    <source>
        <dbReference type="RuleBase" id="RU000535"/>
    </source>
</evidence>
<dbReference type="GO" id="GO:0044183">
    <property type="term" value="F:protein folding chaperone"/>
    <property type="evidence" value="ECO:0007669"/>
    <property type="project" value="InterPro"/>
</dbReference>
<dbReference type="GO" id="GO:0051082">
    <property type="term" value="F:unfolded protein binding"/>
    <property type="evidence" value="ECO:0007669"/>
    <property type="project" value="TreeGrafter"/>
</dbReference>
<dbReference type="InterPro" id="IPR037124">
    <property type="entry name" value="Chaperonin_GroES_sf"/>
</dbReference>
<dbReference type="InterPro" id="IPR011032">
    <property type="entry name" value="GroES-like_sf"/>
</dbReference>
<keyword evidence="2 3" id="KW-0143">Chaperone</keyword>
<name>A0A0G1RXH5_9BACT</name>
<evidence type="ECO:0000313" key="5">
    <source>
        <dbReference type="Proteomes" id="UP000033860"/>
    </source>
</evidence>
<dbReference type="FunFam" id="2.30.33.40:FF:000001">
    <property type="entry name" value="10 kDa chaperonin"/>
    <property type="match status" value="1"/>
</dbReference>
<dbReference type="PANTHER" id="PTHR10772:SF63">
    <property type="entry name" value="20 KDA CHAPERONIN, CHLOROPLASTIC"/>
    <property type="match status" value="1"/>
</dbReference>
<dbReference type="AlphaFoldDB" id="A0A0G1RXH5"/>